<keyword evidence="1" id="KW-0812">Transmembrane</keyword>
<evidence type="ECO:0000313" key="2">
    <source>
        <dbReference type="EMBL" id="ANB50792.1"/>
    </source>
</evidence>
<dbReference type="EMBL" id="KU877344">
    <property type="protein sequence ID" value="ANB50792.1"/>
    <property type="molecule type" value="Genomic_DNA"/>
</dbReference>
<protein>
    <submittedName>
        <fullName evidence="2">Uncharacterized protein</fullName>
    </submittedName>
</protein>
<sequence length="102" mass="12165">MRELIFENIGYAMLGIMLIIILYIHYALYCNQTNRTKEILLFISALTFMIIFLNHLVRIKRREKNSYLNRVNQAKYSGIVNWNNNAVDLFIEIMKNPIFAIY</sequence>
<organism evidence="2 3">
    <name type="scientific">Powai lake megavirus</name>
    <dbReference type="NCBI Taxonomy" id="1842663"/>
    <lineage>
        <taxon>Viruses</taxon>
        <taxon>Varidnaviria</taxon>
        <taxon>Bamfordvirae</taxon>
        <taxon>Nucleocytoviricota</taxon>
        <taxon>Megaviricetes</taxon>
        <taxon>Imitervirales</taxon>
        <taxon>Mimiviridae</taxon>
        <taxon>Megamimivirinae</taxon>
        <taxon>Megavirus</taxon>
        <taxon>Megavirus powaiense</taxon>
    </lineage>
</organism>
<feature type="transmembrane region" description="Helical" evidence="1">
    <location>
        <begin position="39"/>
        <end position="57"/>
    </location>
</feature>
<dbReference type="RefSeq" id="YP_010776543.1">
    <property type="nucleotide sequence ID" value="NC_075034.1"/>
</dbReference>
<evidence type="ECO:0000256" key="1">
    <source>
        <dbReference type="SAM" id="Phobius"/>
    </source>
</evidence>
<keyword evidence="3" id="KW-1185">Reference proteome</keyword>
<evidence type="ECO:0000313" key="3">
    <source>
        <dbReference type="Proteomes" id="UP000241365"/>
    </source>
</evidence>
<dbReference type="KEGG" id="vg:80513154"/>
<keyword evidence="1" id="KW-1133">Transmembrane helix</keyword>
<dbReference type="Proteomes" id="UP000241365">
    <property type="component" value="Segment"/>
</dbReference>
<dbReference type="GeneID" id="80513154"/>
<keyword evidence="1" id="KW-0472">Membrane</keyword>
<proteinExistence type="predicted"/>
<accession>A0A167RKG1</accession>
<name>A0A167RKG1_9VIRU</name>
<reference evidence="2 3" key="1">
    <citation type="journal article" date="2016" name="Genome Announc.">
        <title>Complete Genome Sequence of a New Megavirus Family Member Isolated from an Inland Water Lake for the First Time in India.</title>
        <authorList>
            <person name="Chatterjee A."/>
            <person name="Ali F."/>
            <person name="Bange D."/>
            <person name="Kondabagil K."/>
        </authorList>
    </citation>
    <scope>NUCLEOTIDE SEQUENCE [LARGE SCALE GENOMIC DNA]</scope>
    <source>
        <strain evidence="2">1</strain>
    </source>
</reference>
<feature type="transmembrane region" description="Helical" evidence="1">
    <location>
        <begin position="9"/>
        <end position="27"/>
    </location>
</feature>